<dbReference type="NCBIfam" id="NF038316">
    <property type="entry name" value="DrmE_fam"/>
    <property type="match status" value="1"/>
</dbReference>
<accession>A0ABW4RJG9</accession>
<dbReference type="InterPro" id="IPR049794">
    <property type="entry name" value="DrmE"/>
</dbReference>
<evidence type="ECO:0000313" key="2">
    <source>
        <dbReference type="Proteomes" id="UP001597233"/>
    </source>
</evidence>
<sequence>MKNITFSYTLEGKEISFRHVEYKLVDELAKQLYDFKLDLTRNFAEEEFLLDLYSSVNRVLFNLCHSIMPYSSLLDKNLSDMLLNKFKQAKLGYPDLFQKMIIPIVKTVDALRRDDENVLYDFICTYLNENPEKRKKISIITKRSLNYSEKEHILHRINPELNISFYTENGYRKTQMIFDETIFLGSSNFFSSFSSQVFKSYQTIFISYSFFLHKNRKTSAFPHLPTTELTNTIQKGIIFNNQTFNKEIIEIKEENTIHQVIKSIIKEQENIDQEDNHRQVVASIIFIESDRFLFVSRDANVRILSLHDRNEFVKQIHFKDLQEDDYLIIRNDWDTKLIAEVADKKVLKDNATQYRGLQEDWKKRLRNHVNKLGAQRVSKILSQKYNMKTASSVSVRNWCTEESICPQEISALLKALKYKNNEIENIYSAMKEIQNAHRQAGRIITRSLMNELKEDIFEKLNEQGYYTFNSNTFNGASFNIERVISIDNTKYSIFYYDLMKPINANRYKEDSKDVY</sequence>
<dbReference type="EMBL" id="JBHUEH010000014">
    <property type="protein sequence ID" value="MFD1885960.1"/>
    <property type="molecule type" value="Genomic_DNA"/>
</dbReference>
<organism evidence="1 2">
    <name type="scientific">Paenibacillus wenxiniae</name>
    <dbReference type="NCBI Taxonomy" id="1636843"/>
    <lineage>
        <taxon>Bacteria</taxon>
        <taxon>Bacillati</taxon>
        <taxon>Bacillota</taxon>
        <taxon>Bacilli</taxon>
        <taxon>Bacillales</taxon>
        <taxon>Paenibacillaceae</taxon>
        <taxon>Paenibacillus</taxon>
    </lineage>
</organism>
<protein>
    <submittedName>
        <fullName evidence="1">DrmE family protein</fullName>
    </submittedName>
</protein>
<name>A0ABW4RJG9_9BACL</name>
<dbReference type="Proteomes" id="UP001597233">
    <property type="component" value="Unassembled WGS sequence"/>
</dbReference>
<dbReference type="RefSeq" id="WP_347324889.1">
    <property type="nucleotide sequence ID" value="NZ_JBCGUH010000004.1"/>
</dbReference>
<keyword evidence="2" id="KW-1185">Reference proteome</keyword>
<reference evidence="2" key="1">
    <citation type="journal article" date="2019" name="Int. J. Syst. Evol. Microbiol.">
        <title>The Global Catalogue of Microorganisms (GCM) 10K type strain sequencing project: providing services to taxonomists for standard genome sequencing and annotation.</title>
        <authorList>
            <consortium name="The Broad Institute Genomics Platform"/>
            <consortium name="The Broad Institute Genome Sequencing Center for Infectious Disease"/>
            <person name="Wu L."/>
            <person name="Ma J."/>
        </authorList>
    </citation>
    <scope>NUCLEOTIDE SEQUENCE [LARGE SCALE GENOMIC DNA]</scope>
    <source>
        <strain evidence="2">CCUG 54950</strain>
    </source>
</reference>
<evidence type="ECO:0000313" key="1">
    <source>
        <dbReference type="EMBL" id="MFD1885960.1"/>
    </source>
</evidence>
<proteinExistence type="predicted"/>
<gene>
    <name evidence="1" type="ORF">ACFSC9_10510</name>
</gene>
<comment type="caution">
    <text evidence="1">The sequence shown here is derived from an EMBL/GenBank/DDBJ whole genome shotgun (WGS) entry which is preliminary data.</text>
</comment>